<sequence length="298" mass="33577">MQQPHLYSVLTLLIILIGCVRAFPVLDSGDDADSKTEVQSDANVIDNLVQSVENGGNEGRDEEHADYKLMLKSEEVHPSSNKRSFWKDLKRVEEKQQFAKFYRPETRSVTPSIEDGIIFPSASSNIETYSTYNRGFSDRYNKHRPNIPTPQVGIPFNFNIPLPFPSASSNINNYSNRSPQLLQTQNSNTNDFLTTEQNVLLYQTLVQLFQGLFSGQRNNNNNNRLLWDGQQSTRRPSSRTNEPPTPGLAAVEELDGVNYQSLYSGPRVQKSPCPQGMHWTQGGGCHEKTPRKLLNSNG</sequence>
<accession>A0A226E4N0</accession>
<organism evidence="3 4">
    <name type="scientific">Folsomia candida</name>
    <name type="common">Springtail</name>
    <dbReference type="NCBI Taxonomy" id="158441"/>
    <lineage>
        <taxon>Eukaryota</taxon>
        <taxon>Metazoa</taxon>
        <taxon>Ecdysozoa</taxon>
        <taxon>Arthropoda</taxon>
        <taxon>Hexapoda</taxon>
        <taxon>Collembola</taxon>
        <taxon>Entomobryomorpha</taxon>
        <taxon>Isotomoidea</taxon>
        <taxon>Isotomidae</taxon>
        <taxon>Proisotominae</taxon>
        <taxon>Folsomia</taxon>
    </lineage>
</organism>
<feature type="chain" id="PRO_5012556317" evidence="2">
    <location>
        <begin position="23"/>
        <end position="298"/>
    </location>
</feature>
<name>A0A226E4N0_FOLCA</name>
<reference evidence="3 4" key="1">
    <citation type="submission" date="2015-12" db="EMBL/GenBank/DDBJ databases">
        <title>The genome of Folsomia candida.</title>
        <authorList>
            <person name="Faddeeva A."/>
            <person name="Derks M.F."/>
            <person name="Anvar Y."/>
            <person name="Smit S."/>
            <person name="Van Straalen N."/>
            <person name="Roelofs D."/>
        </authorList>
    </citation>
    <scope>NUCLEOTIDE SEQUENCE [LARGE SCALE GENOMIC DNA]</scope>
    <source>
        <strain evidence="3 4">VU population</strain>
        <tissue evidence="3">Whole body</tissue>
    </source>
</reference>
<feature type="region of interest" description="Disordered" evidence="1">
    <location>
        <begin position="219"/>
        <end position="247"/>
    </location>
</feature>
<dbReference type="EMBL" id="LNIX01000007">
    <property type="protein sequence ID" value="OXA51871.1"/>
    <property type="molecule type" value="Genomic_DNA"/>
</dbReference>
<keyword evidence="4" id="KW-1185">Reference proteome</keyword>
<gene>
    <name evidence="3" type="ORF">Fcan01_12879</name>
</gene>
<proteinExistence type="predicted"/>
<comment type="caution">
    <text evidence="3">The sequence shown here is derived from an EMBL/GenBank/DDBJ whole genome shotgun (WGS) entry which is preliminary data.</text>
</comment>
<keyword evidence="2" id="KW-0732">Signal</keyword>
<evidence type="ECO:0000313" key="4">
    <source>
        <dbReference type="Proteomes" id="UP000198287"/>
    </source>
</evidence>
<evidence type="ECO:0000256" key="1">
    <source>
        <dbReference type="SAM" id="MobiDB-lite"/>
    </source>
</evidence>
<evidence type="ECO:0000256" key="2">
    <source>
        <dbReference type="SAM" id="SignalP"/>
    </source>
</evidence>
<protein>
    <submittedName>
        <fullName evidence="3">Uncharacterized protein</fullName>
    </submittedName>
</protein>
<dbReference type="AlphaFoldDB" id="A0A226E4N0"/>
<feature type="signal peptide" evidence="2">
    <location>
        <begin position="1"/>
        <end position="22"/>
    </location>
</feature>
<evidence type="ECO:0000313" key="3">
    <source>
        <dbReference type="EMBL" id="OXA51871.1"/>
    </source>
</evidence>
<dbReference type="Proteomes" id="UP000198287">
    <property type="component" value="Unassembled WGS sequence"/>
</dbReference>
<feature type="compositionally biased region" description="Polar residues" evidence="1">
    <location>
        <begin position="229"/>
        <end position="242"/>
    </location>
</feature>
<feature type="region of interest" description="Disordered" evidence="1">
    <location>
        <begin position="279"/>
        <end position="298"/>
    </location>
</feature>